<dbReference type="SUPFAM" id="SSF57959">
    <property type="entry name" value="Leucine zipper domain"/>
    <property type="match status" value="1"/>
</dbReference>
<dbReference type="PRINTS" id="PR00043">
    <property type="entry name" value="LEUZIPPRJUN"/>
</dbReference>
<feature type="region of interest" description="Disordered" evidence="7">
    <location>
        <begin position="1"/>
        <end position="73"/>
    </location>
</feature>
<proteinExistence type="predicted"/>
<evidence type="ECO:0000256" key="5">
    <source>
        <dbReference type="ARBA" id="ARBA00023242"/>
    </source>
</evidence>
<dbReference type="Proteomes" id="UP000278143">
    <property type="component" value="Unassembled WGS sequence"/>
</dbReference>
<dbReference type="InterPro" id="IPR002112">
    <property type="entry name" value="Leuzip_Jun"/>
</dbReference>
<dbReference type="InterPro" id="IPR051027">
    <property type="entry name" value="bZIP_transcription_factors"/>
</dbReference>
<sequence length="197" mass="21739">MAEVNPFDASFRRSNEAAAAAAAAAVVGHTDDNQANQAQAAPSSTKRKRSTSPATKNEDDAYEHDGDEDDEDKRQKFLERNRVAAFKCRQKRKAWMQELETKSEEVTKRNKALHLLVNQLKEEAIQLKNQMLAHRDCDCNVIQRYVRTSGLFNNTNGGIGSSSSSAGHRGNNNGSSAAIIPDTIAPLRMQTRHLSNS</sequence>
<dbReference type="InterPro" id="IPR046347">
    <property type="entry name" value="bZIP_sf"/>
</dbReference>
<gene>
    <name evidence="9" type="ORF">SYNPS1DRAFT_29544</name>
</gene>
<evidence type="ECO:0000256" key="7">
    <source>
        <dbReference type="SAM" id="MobiDB-lite"/>
    </source>
</evidence>
<dbReference type="AlphaFoldDB" id="A0A4P9YXP9"/>
<dbReference type="PROSITE" id="PS50217">
    <property type="entry name" value="BZIP"/>
    <property type="match status" value="1"/>
</dbReference>
<evidence type="ECO:0000256" key="6">
    <source>
        <dbReference type="SAM" id="Coils"/>
    </source>
</evidence>
<dbReference type="SMART" id="SM00338">
    <property type="entry name" value="BRLZ"/>
    <property type="match status" value="1"/>
</dbReference>
<organism evidence="9 10">
    <name type="scientific">Syncephalis pseudoplumigaleata</name>
    <dbReference type="NCBI Taxonomy" id="1712513"/>
    <lineage>
        <taxon>Eukaryota</taxon>
        <taxon>Fungi</taxon>
        <taxon>Fungi incertae sedis</taxon>
        <taxon>Zoopagomycota</taxon>
        <taxon>Zoopagomycotina</taxon>
        <taxon>Zoopagomycetes</taxon>
        <taxon>Zoopagales</taxon>
        <taxon>Piptocephalidaceae</taxon>
        <taxon>Syncephalis</taxon>
    </lineage>
</organism>
<dbReference type="PANTHER" id="PTHR19304">
    <property type="entry name" value="CYCLIC-AMP RESPONSE ELEMENT BINDING PROTEIN"/>
    <property type="match status" value="1"/>
</dbReference>
<accession>A0A4P9YXP9</accession>
<evidence type="ECO:0000256" key="3">
    <source>
        <dbReference type="ARBA" id="ARBA00023125"/>
    </source>
</evidence>
<keyword evidence="5" id="KW-0539">Nucleus</keyword>
<keyword evidence="3" id="KW-0238">DNA-binding</keyword>
<reference evidence="10" key="1">
    <citation type="journal article" date="2018" name="Nat. Microbiol.">
        <title>Leveraging single-cell genomics to expand the fungal tree of life.</title>
        <authorList>
            <person name="Ahrendt S.R."/>
            <person name="Quandt C.A."/>
            <person name="Ciobanu D."/>
            <person name="Clum A."/>
            <person name="Salamov A."/>
            <person name="Andreopoulos B."/>
            <person name="Cheng J.F."/>
            <person name="Woyke T."/>
            <person name="Pelin A."/>
            <person name="Henrissat B."/>
            <person name="Reynolds N.K."/>
            <person name="Benny G.L."/>
            <person name="Smith M.E."/>
            <person name="James T.Y."/>
            <person name="Grigoriev I.V."/>
        </authorList>
    </citation>
    <scope>NUCLEOTIDE SEQUENCE [LARGE SCALE GENOMIC DNA]</scope>
    <source>
        <strain evidence="10">Benny S71-1</strain>
    </source>
</reference>
<dbReference type="FunFam" id="1.20.5.170:FF:000010">
    <property type="entry name" value="Cyclic AMP-dependent transcription factor ATF-2"/>
    <property type="match status" value="1"/>
</dbReference>
<feature type="region of interest" description="Disordered" evidence="7">
    <location>
        <begin position="160"/>
        <end position="182"/>
    </location>
</feature>
<feature type="coiled-coil region" evidence="6">
    <location>
        <begin position="96"/>
        <end position="130"/>
    </location>
</feature>
<evidence type="ECO:0000256" key="2">
    <source>
        <dbReference type="ARBA" id="ARBA00023015"/>
    </source>
</evidence>
<dbReference type="Gene3D" id="1.20.5.170">
    <property type="match status" value="1"/>
</dbReference>
<comment type="subcellular location">
    <subcellularLocation>
        <location evidence="1">Nucleus</location>
    </subcellularLocation>
</comment>
<dbReference type="PROSITE" id="PS00036">
    <property type="entry name" value="BZIP_BASIC"/>
    <property type="match status" value="1"/>
</dbReference>
<keyword evidence="2" id="KW-0805">Transcription regulation</keyword>
<dbReference type="InterPro" id="IPR004827">
    <property type="entry name" value="bZIP"/>
</dbReference>
<evidence type="ECO:0000256" key="1">
    <source>
        <dbReference type="ARBA" id="ARBA00004123"/>
    </source>
</evidence>
<feature type="domain" description="BZIP" evidence="8">
    <location>
        <begin position="71"/>
        <end position="134"/>
    </location>
</feature>
<protein>
    <recommendedName>
        <fullName evidence="8">BZIP domain-containing protein</fullName>
    </recommendedName>
</protein>
<evidence type="ECO:0000313" key="10">
    <source>
        <dbReference type="Proteomes" id="UP000278143"/>
    </source>
</evidence>
<dbReference type="OrthoDB" id="295274at2759"/>
<dbReference type="GO" id="GO:0005634">
    <property type="term" value="C:nucleus"/>
    <property type="evidence" value="ECO:0007669"/>
    <property type="project" value="UniProtKB-SubCell"/>
</dbReference>
<keyword evidence="10" id="KW-1185">Reference proteome</keyword>
<keyword evidence="6" id="KW-0175">Coiled coil</keyword>
<name>A0A4P9YXP9_9FUNG</name>
<feature type="compositionally biased region" description="Acidic residues" evidence="7">
    <location>
        <begin position="60"/>
        <end position="71"/>
    </location>
</feature>
<dbReference type="EMBL" id="KZ990078">
    <property type="protein sequence ID" value="RKP24698.1"/>
    <property type="molecule type" value="Genomic_DNA"/>
</dbReference>
<dbReference type="CDD" id="cd14687">
    <property type="entry name" value="bZIP_ATF2"/>
    <property type="match status" value="1"/>
</dbReference>
<evidence type="ECO:0000259" key="8">
    <source>
        <dbReference type="PROSITE" id="PS50217"/>
    </source>
</evidence>
<dbReference type="GO" id="GO:0003677">
    <property type="term" value="F:DNA binding"/>
    <property type="evidence" value="ECO:0007669"/>
    <property type="project" value="UniProtKB-KW"/>
</dbReference>
<keyword evidence="4" id="KW-0804">Transcription</keyword>
<dbReference type="GO" id="GO:0003700">
    <property type="term" value="F:DNA-binding transcription factor activity"/>
    <property type="evidence" value="ECO:0007669"/>
    <property type="project" value="InterPro"/>
</dbReference>
<evidence type="ECO:0000256" key="4">
    <source>
        <dbReference type="ARBA" id="ARBA00023163"/>
    </source>
</evidence>
<evidence type="ECO:0000313" key="9">
    <source>
        <dbReference type="EMBL" id="RKP24698.1"/>
    </source>
</evidence>
<dbReference type="Pfam" id="PF00170">
    <property type="entry name" value="bZIP_1"/>
    <property type="match status" value="1"/>
</dbReference>
<feature type="compositionally biased region" description="Low complexity" evidence="7">
    <location>
        <begin position="160"/>
        <end position="176"/>
    </location>
</feature>